<comment type="caution">
    <text evidence="2">The sequence shown here is derived from an EMBL/GenBank/DDBJ whole genome shotgun (WGS) entry which is preliminary data.</text>
</comment>
<evidence type="ECO:0000313" key="5">
    <source>
        <dbReference type="Proteomes" id="UP000759256"/>
    </source>
</evidence>
<dbReference type="EMBL" id="NFHF01000005">
    <property type="protein sequence ID" value="OUN19003.1"/>
    <property type="molecule type" value="Genomic_DNA"/>
</dbReference>
<feature type="transmembrane region" description="Helical" evidence="1">
    <location>
        <begin position="6"/>
        <end position="27"/>
    </location>
</feature>
<dbReference type="AlphaFoldDB" id="A0A1Y3S497"/>
<reference evidence="2" key="3">
    <citation type="journal article" date="2021" name="PeerJ">
        <title>Extensive microbial diversity within the chicken gut microbiome revealed by metagenomics and culture.</title>
        <authorList>
            <person name="Gilroy R."/>
            <person name="Ravi A."/>
            <person name="Getino M."/>
            <person name="Pursley I."/>
            <person name="Horton D.L."/>
            <person name="Alikhan N.F."/>
            <person name="Baker D."/>
            <person name="Gharbi K."/>
            <person name="Hall N."/>
            <person name="Watson M."/>
            <person name="Adriaenssens E.M."/>
            <person name="Foster-Nyarko E."/>
            <person name="Jarju S."/>
            <person name="Secka A."/>
            <person name="Antonio M."/>
            <person name="Oren A."/>
            <person name="Chaudhuri R.R."/>
            <person name="La Ragione R."/>
            <person name="Hildebrand F."/>
            <person name="Pallen M.J."/>
        </authorList>
    </citation>
    <scope>NUCLEOTIDE SEQUENCE</scope>
    <source>
        <strain evidence="2">CHK189-29639</strain>
    </source>
</reference>
<sequence length="130" mass="15055">MNYAQIINFTIFIVFTLGYFLTDFKGIRTAHKIFKNYFSLIEEFKFQKLIIGIMIFSLWISKMFYITFAQFGAATKPVEIAADKLSFLYIYIPIGFSLTIVAGILVSYCIVALGYLLLDLLIQLIKKYKK</sequence>
<keyword evidence="1" id="KW-0472">Membrane</keyword>
<dbReference type="Proteomes" id="UP000196255">
    <property type="component" value="Unassembled WGS sequence"/>
</dbReference>
<accession>A0A1Y3S497</accession>
<evidence type="ECO:0000313" key="3">
    <source>
        <dbReference type="EMBL" id="OUN19003.1"/>
    </source>
</evidence>
<feature type="transmembrane region" description="Helical" evidence="1">
    <location>
        <begin position="48"/>
        <end position="68"/>
    </location>
</feature>
<keyword evidence="1" id="KW-0812">Transmembrane</keyword>
<evidence type="ECO:0000313" key="2">
    <source>
        <dbReference type="EMBL" id="HJG15469.1"/>
    </source>
</evidence>
<evidence type="ECO:0000256" key="1">
    <source>
        <dbReference type="SAM" id="Phobius"/>
    </source>
</evidence>
<evidence type="ECO:0000313" key="4">
    <source>
        <dbReference type="Proteomes" id="UP000196255"/>
    </source>
</evidence>
<organism evidence="2 5">
    <name type="scientific">Ligilactobacillus salivarius</name>
    <dbReference type="NCBI Taxonomy" id="1624"/>
    <lineage>
        <taxon>Bacteria</taxon>
        <taxon>Bacillati</taxon>
        <taxon>Bacillota</taxon>
        <taxon>Bacilli</taxon>
        <taxon>Lactobacillales</taxon>
        <taxon>Lactobacillaceae</taxon>
        <taxon>Ligilactobacillus</taxon>
    </lineage>
</organism>
<reference evidence="3" key="2">
    <citation type="journal article" date="2018" name="BMC Genomics">
        <title>Whole genome sequencing and function prediction of 133 gut anaerobes isolated from chicken caecum in pure cultures.</title>
        <authorList>
            <person name="Medvecky M."/>
            <person name="Cejkova D."/>
            <person name="Polansky O."/>
            <person name="Karasova D."/>
            <person name="Kubasova T."/>
            <person name="Cizek A."/>
            <person name="Rychlik I."/>
        </authorList>
    </citation>
    <scope>NUCLEOTIDE SEQUENCE</scope>
    <source>
        <strain evidence="3">An84</strain>
    </source>
</reference>
<reference evidence="4" key="1">
    <citation type="submission" date="2017-04" db="EMBL/GenBank/DDBJ databases">
        <title>Function of individual gut microbiota members based on whole genome sequencing of pure cultures obtained from chicken caecum.</title>
        <authorList>
            <person name="Medvecky M."/>
            <person name="Cejkova D."/>
            <person name="Polansky O."/>
            <person name="Karasova D."/>
            <person name="Kubasova T."/>
            <person name="Cizek A."/>
            <person name="Rychlik I."/>
        </authorList>
    </citation>
    <scope>NUCLEOTIDE SEQUENCE [LARGE SCALE GENOMIC DNA]</scope>
    <source>
        <strain evidence="4">An84</strain>
    </source>
</reference>
<keyword evidence="1" id="KW-1133">Transmembrane helix</keyword>
<protein>
    <submittedName>
        <fullName evidence="2">Uncharacterized protein</fullName>
    </submittedName>
</protein>
<name>A0A1Y3S497_9LACO</name>
<dbReference type="Proteomes" id="UP000759256">
    <property type="component" value="Unassembled WGS sequence"/>
</dbReference>
<gene>
    <name evidence="3" type="ORF">B5G36_03190</name>
    <name evidence="2" type="ORF">K8V06_04945</name>
</gene>
<feature type="transmembrane region" description="Helical" evidence="1">
    <location>
        <begin position="88"/>
        <end position="121"/>
    </location>
</feature>
<dbReference type="RefSeq" id="WP_087366413.1">
    <property type="nucleotide sequence ID" value="NZ_CP027644.1"/>
</dbReference>
<reference evidence="2" key="4">
    <citation type="submission" date="2021-09" db="EMBL/GenBank/DDBJ databases">
        <authorList>
            <person name="Gilroy R."/>
        </authorList>
    </citation>
    <scope>NUCLEOTIDE SEQUENCE</scope>
    <source>
        <strain evidence="2">CHK189-29639</strain>
    </source>
</reference>
<dbReference type="EMBL" id="DYVK01000049">
    <property type="protein sequence ID" value="HJG15469.1"/>
    <property type="molecule type" value="Genomic_DNA"/>
</dbReference>
<proteinExistence type="predicted"/>